<proteinExistence type="predicted"/>
<dbReference type="EMBL" id="CARXXK010000001">
    <property type="protein sequence ID" value="CAI6343987.1"/>
    <property type="molecule type" value="Genomic_DNA"/>
</dbReference>
<protein>
    <submittedName>
        <fullName evidence="2">Uncharacterized protein</fullName>
    </submittedName>
</protein>
<keyword evidence="3" id="KW-1185">Reference proteome</keyword>
<evidence type="ECO:0000313" key="3">
    <source>
        <dbReference type="Proteomes" id="UP001160148"/>
    </source>
</evidence>
<evidence type="ECO:0000256" key="1">
    <source>
        <dbReference type="SAM" id="SignalP"/>
    </source>
</evidence>
<accession>A0AAV0VL81</accession>
<reference evidence="2 3" key="1">
    <citation type="submission" date="2023-01" db="EMBL/GenBank/DDBJ databases">
        <authorList>
            <person name="Whitehead M."/>
        </authorList>
    </citation>
    <scope>NUCLEOTIDE SEQUENCE [LARGE SCALE GENOMIC DNA]</scope>
</reference>
<name>A0AAV0VL81_9HEMI</name>
<feature type="chain" id="PRO_5043639770" evidence="1">
    <location>
        <begin position="30"/>
        <end position="202"/>
    </location>
</feature>
<gene>
    <name evidence="2" type="ORF">MEUPH1_LOCUS1176</name>
</gene>
<dbReference type="Proteomes" id="UP001160148">
    <property type="component" value="Unassembled WGS sequence"/>
</dbReference>
<comment type="caution">
    <text evidence="2">The sequence shown here is derived from an EMBL/GenBank/DDBJ whole genome shotgun (WGS) entry which is preliminary data.</text>
</comment>
<organism evidence="2 3">
    <name type="scientific">Macrosiphum euphorbiae</name>
    <name type="common">potato aphid</name>
    <dbReference type="NCBI Taxonomy" id="13131"/>
    <lineage>
        <taxon>Eukaryota</taxon>
        <taxon>Metazoa</taxon>
        <taxon>Ecdysozoa</taxon>
        <taxon>Arthropoda</taxon>
        <taxon>Hexapoda</taxon>
        <taxon>Insecta</taxon>
        <taxon>Pterygota</taxon>
        <taxon>Neoptera</taxon>
        <taxon>Paraneoptera</taxon>
        <taxon>Hemiptera</taxon>
        <taxon>Sternorrhyncha</taxon>
        <taxon>Aphidomorpha</taxon>
        <taxon>Aphidoidea</taxon>
        <taxon>Aphididae</taxon>
        <taxon>Macrosiphini</taxon>
        <taxon>Macrosiphum</taxon>
    </lineage>
</organism>
<keyword evidence="1" id="KW-0732">Signal</keyword>
<sequence>MQPNMTGAIEATLMLAAIIVIAGIAGAEAEAAAAPQLLQSLHVQAAQFGPEARAGYAAGYGYGGVQVPVAVQAAAAVGKSVHLHQQYQQQHQQQQYYADAPPAVVGYVPSAVYKPDLSAYAYGASPHVEQLRRFDPVVRPVHTVVPKVTAVEPSVTVQKTYVDVPILHHQADHRLTYAAAGPAVVVQADYASPYYNYQVVDR</sequence>
<evidence type="ECO:0000313" key="2">
    <source>
        <dbReference type="EMBL" id="CAI6343987.1"/>
    </source>
</evidence>
<dbReference type="AlphaFoldDB" id="A0AAV0VL81"/>
<feature type="signal peptide" evidence="1">
    <location>
        <begin position="1"/>
        <end position="29"/>
    </location>
</feature>